<dbReference type="PANTHER" id="PTHR43350:SF19">
    <property type="entry name" value="D-GULOSIDE 3-DEHYDROGENASE"/>
    <property type="match status" value="1"/>
</dbReference>
<dbReference type="Gene3D" id="3.90.180.10">
    <property type="entry name" value="Medium-chain alcohol dehydrogenases, catalytic domain"/>
    <property type="match status" value="2"/>
</dbReference>
<evidence type="ECO:0000313" key="7">
    <source>
        <dbReference type="EMBL" id="RXE55603.1"/>
    </source>
</evidence>
<dbReference type="SUPFAM" id="SSF50129">
    <property type="entry name" value="GroES-like"/>
    <property type="match status" value="1"/>
</dbReference>
<dbReference type="PANTHER" id="PTHR43350">
    <property type="entry name" value="NAD-DEPENDENT ALCOHOL DEHYDROGENASE"/>
    <property type="match status" value="1"/>
</dbReference>
<dbReference type="InterPro" id="IPR020843">
    <property type="entry name" value="ER"/>
</dbReference>
<dbReference type="Pfam" id="PF08240">
    <property type="entry name" value="ADH_N"/>
    <property type="match status" value="1"/>
</dbReference>
<dbReference type="Gene3D" id="3.40.50.720">
    <property type="entry name" value="NAD(P)-binding Rossmann-like Domain"/>
    <property type="match status" value="2"/>
</dbReference>
<dbReference type="GO" id="GO:0043168">
    <property type="term" value="F:anion binding"/>
    <property type="evidence" value="ECO:0007669"/>
    <property type="project" value="UniProtKB-ARBA"/>
</dbReference>
<dbReference type="GO" id="GO:0016616">
    <property type="term" value="F:oxidoreductase activity, acting on the CH-OH group of donors, NAD or NADP as acceptor"/>
    <property type="evidence" value="ECO:0007669"/>
    <property type="project" value="UniProtKB-ARBA"/>
</dbReference>
<protein>
    <submittedName>
        <fullName evidence="7">Oxidoreductase</fullName>
    </submittedName>
</protein>
<dbReference type="SUPFAM" id="SSF55347">
    <property type="entry name" value="Glyceraldehyde-3-phosphate dehydrogenase-like, C-terminal domain"/>
    <property type="match status" value="1"/>
</dbReference>
<evidence type="ECO:0000256" key="3">
    <source>
        <dbReference type="ARBA" id="ARBA00022723"/>
    </source>
</evidence>
<dbReference type="EMBL" id="LHQS01000002">
    <property type="protein sequence ID" value="RXE55603.1"/>
    <property type="molecule type" value="Genomic_DNA"/>
</dbReference>
<dbReference type="InterPro" id="IPR000683">
    <property type="entry name" value="Gfo/Idh/MocA-like_OxRdtase_N"/>
</dbReference>
<comment type="similarity">
    <text evidence="2">Belongs to the zinc-containing alcohol dehydrogenase family.</text>
</comment>
<keyword evidence="8" id="KW-1185">Reference proteome</keyword>
<keyword evidence="4" id="KW-0862">Zinc</keyword>
<evidence type="ECO:0000256" key="4">
    <source>
        <dbReference type="ARBA" id="ARBA00022833"/>
    </source>
</evidence>
<dbReference type="Gene3D" id="3.30.360.10">
    <property type="entry name" value="Dihydrodipicolinate Reductase, domain 2"/>
    <property type="match status" value="1"/>
</dbReference>
<feature type="domain" description="Enoyl reductase (ER)" evidence="6">
    <location>
        <begin position="58"/>
        <end position="356"/>
    </location>
</feature>
<dbReference type="CDD" id="cd08255">
    <property type="entry name" value="2-desacetyl-2-hydroxyethyl_bacteriochlorophyllide_like"/>
    <property type="match status" value="1"/>
</dbReference>
<comment type="caution">
    <text evidence="7">The sequence shown here is derived from an EMBL/GenBank/DDBJ whole genome shotgun (WGS) entry which is preliminary data.</text>
</comment>
<name>A0A498GYW7_9EURY</name>
<dbReference type="InterPro" id="IPR013149">
    <property type="entry name" value="ADH-like_C"/>
</dbReference>
<evidence type="ECO:0000256" key="5">
    <source>
        <dbReference type="ARBA" id="ARBA00023002"/>
    </source>
</evidence>
<accession>A0A498GYW7</accession>
<dbReference type="InterPro" id="IPR055170">
    <property type="entry name" value="GFO_IDH_MocA-like_dom"/>
</dbReference>
<sequence>MKQVLLDLQSGDIQVEDVPVPLARRGLVVENRYSLISAGTETALINLAKKSLVGKAKDRPDDMKKVIQKVTTDGVLSAYQQAMSRLSKPEPLGYSCAGIVTETGVDDFAVGDRVACGGAGYAVHAEYVSVPKNLCVPVPEGVSLHEASFTTVGAIAMQGVRNAEVSLGETVAVIGLGLIGILTVQILKAAGARVFGIDIDPEKLALARELGADQTSNYDGLLEKLQVFSPFGADAVIITAATKSNAPIEAAGHLVRDRGRVVIVGNVGLDIPRDVFYEKEAEVVVSRSYGLGRYDRNYEERGIDYPIYVRWTERRNMEAFLELVREKKISLDRLITHEFALVEAPGAYAMIAGGKEKYLGVLLKYSSNGNGKSPAGNVAVMEKSPAKGEKKAVPGQNLGCIGAGVHALSSLYPHLPVLPISLRGLATATGLSAHWVAKKYGFDYCTTDYKKILEDPEIQAVLIATRNDMHAAMTAEALAAGKNVFVEKPLATTLDELRLVVDAVKQYDGSVTVGFNRRYSPLSRRMKAFFANRSSPMVIHYRVNAGEIPADHWVHDEEQGAGMLISECCHFIDYMQYMTGAKPVQVYARGIEPVGTVSKYDNFQAVLNFDDGSLGTVTYTTLGDRAYSKETVEVFSSGAVGRITDFRELRLMKGGKTEKERRWLSQDKGFLEELLAFARGEEPDFAGSVATTLATIRAWESIDSGRPLSIDTGSVGL</sequence>
<evidence type="ECO:0000259" key="6">
    <source>
        <dbReference type="SMART" id="SM00829"/>
    </source>
</evidence>
<dbReference type="Pfam" id="PF00107">
    <property type="entry name" value="ADH_zinc_N"/>
    <property type="match status" value="1"/>
</dbReference>
<evidence type="ECO:0000256" key="2">
    <source>
        <dbReference type="ARBA" id="ARBA00008072"/>
    </source>
</evidence>
<dbReference type="Pfam" id="PF22725">
    <property type="entry name" value="GFO_IDH_MocA_C3"/>
    <property type="match status" value="1"/>
</dbReference>
<dbReference type="SUPFAM" id="SSF51735">
    <property type="entry name" value="NAD(P)-binding Rossmann-fold domains"/>
    <property type="match status" value="2"/>
</dbReference>
<dbReference type="InterPro" id="IPR036291">
    <property type="entry name" value="NAD(P)-bd_dom_sf"/>
</dbReference>
<dbReference type="OrthoDB" id="25239at2157"/>
<keyword evidence="3" id="KW-0479">Metal-binding</keyword>
<dbReference type="GO" id="GO:0046872">
    <property type="term" value="F:metal ion binding"/>
    <property type="evidence" value="ECO:0007669"/>
    <property type="project" value="UniProtKB-KW"/>
</dbReference>
<dbReference type="AlphaFoldDB" id="A0A498GYW7"/>
<gene>
    <name evidence="7" type="ORF">ABH15_04900</name>
</gene>
<dbReference type="Pfam" id="PF01408">
    <property type="entry name" value="GFO_IDH_MocA"/>
    <property type="match status" value="1"/>
</dbReference>
<dbReference type="GO" id="GO:0030554">
    <property type="term" value="F:adenyl nucleotide binding"/>
    <property type="evidence" value="ECO:0007669"/>
    <property type="project" value="UniProtKB-ARBA"/>
</dbReference>
<dbReference type="RefSeq" id="WP_128693277.1">
    <property type="nucleotide sequence ID" value="NZ_LHQS01000002.1"/>
</dbReference>
<dbReference type="Proteomes" id="UP000290932">
    <property type="component" value="Unassembled WGS sequence"/>
</dbReference>
<dbReference type="InterPro" id="IPR011032">
    <property type="entry name" value="GroES-like_sf"/>
</dbReference>
<dbReference type="InterPro" id="IPR013154">
    <property type="entry name" value="ADH-like_N"/>
</dbReference>
<proteinExistence type="inferred from homology"/>
<reference evidence="7 8" key="1">
    <citation type="journal article" date="2015" name="Int. J. Syst. Evol. Microbiol.">
        <title>Methanoculleus taiwanensis sp. nov., a methanogen isolated from deep marine sediment at the deformation front area near Taiwan.</title>
        <authorList>
            <person name="Weng C.Y."/>
            <person name="Chen S.C."/>
            <person name="Lai M.C."/>
            <person name="Wu S.Y."/>
            <person name="Lin S."/>
            <person name="Yang T.F."/>
            <person name="Chen P.C."/>
        </authorList>
    </citation>
    <scope>NUCLEOTIDE SEQUENCE [LARGE SCALE GENOMIC DNA]</scope>
    <source>
        <strain evidence="7 8">CYW4</strain>
    </source>
</reference>
<comment type="cofactor">
    <cofactor evidence="1">
        <name>Zn(2+)</name>
        <dbReference type="ChEBI" id="CHEBI:29105"/>
    </cofactor>
</comment>
<organism evidence="7 8">
    <name type="scientific">Methanoculleus taiwanensis</name>
    <dbReference type="NCBI Taxonomy" id="1550565"/>
    <lineage>
        <taxon>Archaea</taxon>
        <taxon>Methanobacteriati</taxon>
        <taxon>Methanobacteriota</taxon>
        <taxon>Stenosarchaea group</taxon>
        <taxon>Methanomicrobia</taxon>
        <taxon>Methanomicrobiales</taxon>
        <taxon>Methanomicrobiaceae</taxon>
        <taxon>Methanoculleus</taxon>
    </lineage>
</organism>
<dbReference type="GO" id="GO:0044281">
    <property type="term" value="P:small molecule metabolic process"/>
    <property type="evidence" value="ECO:0007669"/>
    <property type="project" value="UniProtKB-ARBA"/>
</dbReference>
<keyword evidence="5" id="KW-0560">Oxidoreductase</keyword>
<evidence type="ECO:0000256" key="1">
    <source>
        <dbReference type="ARBA" id="ARBA00001947"/>
    </source>
</evidence>
<dbReference type="SMART" id="SM00829">
    <property type="entry name" value="PKS_ER"/>
    <property type="match status" value="1"/>
</dbReference>
<evidence type="ECO:0000313" key="8">
    <source>
        <dbReference type="Proteomes" id="UP000290932"/>
    </source>
</evidence>